<gene>
    <name evidence="2" type="ORF">F6S87_03145</name>
</gene>
<dbReference type="EMBL" id="VYSG01000001">
    <property type="protein sequence ID" value="NEG69628.1"/>
    <property type="molecule type" value="Genomic_DNA"/>
</dbReference>
<name>A0A6I5MYE1_9BIFI</name>
<evidence type="ECO:0000256" key="1">
    <source>
        <dbReference type="SAM" id="Phobius"/>
    </source>
</evidence>
<reference evidence="2 3" key="1">
    <citation type="submission" date="2019-09" db="EMBL/GenBank/DDBJ databases">
        <title>Phylogenetic characterization of a novel taxon of the genus Bifidobacterium: Bifidobacterium choloepi sp. nov.</title>
        <authorList>
            <person name="Modesto M."/>
            <person name="Satti M."/>
        </authorList>
    </citation>
    <scope>NUCLEOTIDE SEQUENCE [LARGE SCALE GENOMIC DNA]</scope>
    <source>
        <strain evidence="2 3">BRDM6</strain>
    </source>
</reference>
<dbReference type="RefSeq" id="WP_163227175.1">
    <property type="nucleotide sequence ID" value="NZ_VYSG01000001.1"/>
</dbReference>
<keyword evidence="1" id="KW-0812">Transmembrane</keyword>
<dbReference type="AlphaFoldDB" id="A0A6I5MYE1"/>
<dbReference type="Proteomes" id="UP000469292">
    <property type="component" value="Unassembled WGS sequence"/>
</dbReference>
<evidence type="ECO:0000313" key="3">
    <source>
        <dbReference type="Proteomes" id="UP000469292"/>
    </source>
</evidence>
<keyword evidence="1" id="KW-1133">Transmembrane helix</keyword>
<proteinExistence type="predicted"/>
<keyword evidence="3" id="KW-1185">Reference proteome</keyword>
<feature type="transmembrane region" description="Helical" evidence="1">
    <location>
        <begin position="45"/>
        <end position="66"/>
    </location>
</feature>
<feature type="transmembrane region" description="Helical" evidence="1">
    <location>
        <begin position="78"/>
        <end position="98"/>
    </location>
</feature>
<keyword evidence="1" id="KW-0472">Membrane</keyword>
<comment type="caution">
    <text evidence="2">The sequence shown here is derived from an EMBL/GenBank/DDBJ whole genome shotgun (WGS) entry which is preliminary data.</text>
</comment>
<sequence length="99" mass="10818">MATTRKWQIGKEWNMRGLGVICPIQLVMGVIDVITLLIRHQTDPVAYILAATLMGLGTFGTVLALFTDKDNRLSPYGFVLSIVLGLLVMACFSACFLLA</sequence>
<protein>
    <submittedName>
        <fullName evidence="2">Uncharacterized protein</fullName>
    </submittedName>
</protein>
<feature type="transmembrane region" description="Helical" evidence="1">
    <location>
        <begin position="17"/>
        <end position="38"/>
    </location>
</feature>
<organism evidence="2 3">
    <name type="scientific">Bifidobacterium choloepi</name>
    <dbReference type="NCBI Taxonomy" id="2614131"/>
    <lineage>
        <taxon>Bacteria</taxon>
        <taxon>Bacillati</taxon>
        <taxon>Actinomycetota</taxon>
        <taxon>Actinomycetes</taxon>
        <taxon>Bifidobacteriales</taxon>
        <taxon>Bifidobacteriaceae</taxon>
        <taxon>Bifidobacterium</taxon>
    </lineage>
</organism>
<evidence type="ECO:0000313" key="2">
    <source>
        <dbReference type="EMBL" id="NEG69628.1"/>
    </source>
</evidence>
<accession>A0A6I5MYE1</accession>